<dbReference type="OrthoDB" id="64791at2"/>
<evidence type="ECO:0000313" key="7">
    <source>
        <dbReference type="Proteomes" id="UP000095558"/>
    </source>
</evidence>
<dbReference type="EMBL" id="CYZV01000008">
    <property type="protein sequence ID" value="CUN87123.1"/>
    <property type="molecule type" value="Genomic_DNA"/>
</dbReference>
<dbReference type="AlphaFoldDB" id="A0A174AFY0"/>
<dbReference type="InterPro" id="IPR006433">
    <property type="entry name" value="Prohead_protease"/>
</dbReference>
<evidence type="ECO:0000256" key="2">
    <source>
        <dbReference type="ARBA" id="ARBA00022670"/>
    </source>
</evidence>
<keyword evidence="2 6" id="KW-0645">Protease</keyword>
<protein>
    <submittedName>
        <fullName evidence="6">Phage prohead protease, HK97 family</fullName>
    </submittedName>
</protein>
<keyword evidence="3" id="KW-0378">Hydrolase</keyword>
<evidence type="ECO:0000256" key="4">
    <source>
        <dbReference type="SAM" id="Coils"/>
    </source>
</evidence>
<dbReference type="Pfam" id="PF04586">
    <property type="entry name" value="Peptidase_S78"/>
    <property type="match status" value="1"/>
</dbReference>
<dbReference type="GO" id="GO:0008233">
    <property type="term" value="F:peptidase activity"/>
    <property type="evidence" value="ECO:0007669"/>
    <property type="project" value="UniProtKB-KW"/>
</dbReference>
<feature type="domain" description="Prohead serine protease" evidence="5">
    <location>
        <begin position="11"/>
        <end position="177"/>
    </location>
</feature>
<keyword evidence="1" id="KW-1188">Viral release from host cell</keyword>
<gene>
    <name evidence="6" type="ORF">ERS852470_00905</name>
</gene>
<feature type="coiled-coil region" evidence="4">
    <location>
        <begin position="170"/>
        <end position="201"/>
    </location>
</feature>
<organism evidence="6 7">
    <name type="scientific">Clostridium disporicum</name>
    <dbReference type="NCBI Taxonomy" id="84024"/>
    <lineage>
        <taxon>Bacteria</taxon>
        <taxon>Bacillati</taxon>
        <taxon>Bacillota</taxon>
        <taxon>Clostridia</taxon>
        <taxon>Eubacteriales</taxon>
        <taxon>Clostridiaceae</taxon>
        <taxon>Clostridium</taxon>
    </lineage>
</organism>
<dbReference type="RefSeq" id="WP_055275654.1">
    <property type="nucleotide sequence ID" value="NZ_CYZV01000008.1"/>
</dbReference>
<reference evidence="6 7" key="1">
    <citation type="submission" date="2015-09" db="EMBL/GenBank/DDBJ databases">
        <authorList>
            <consortium name="Pathogen Informatics"/>
        </authorList>
    </citation>
    <scope>NUCLEOTIDE SEQUENCE [LARGE SCALE GENOMIC DNA]</scope>
    <source>
        <strain evidence="6 7">2789STDY5834855</strain>
    </source>
</reference>
<dbReference type="NCBIfam" id="TIGR01543">
    <property type="entry name" value="proheadase_HK97"/>
    <property type="match status" value="1"/>
</dbReference>
<accession>A0A174AFY0</accession>
<dbReference type="InterPro" id="IPR054613">
    <property type="entry name" value="Peptidase_S78_dom"/>
</dbReference>
<proteinExistence type="predicted"/>
<evidence type="ECO:0000256" key="1">
    <source>
        <dbReference type="ARBA" id="ARBA00022612"/>
    </source>
</evidence>
<dbReference type="GO" id="GO:0006508">
    <property type="term" value="P:proteolysis"/>
    <property type="evidence" value="ECO:0007669"/>
    <property type="project" value="UniProtKB-KW"/>
</dbReference>
<dbReference type="Proteomes" id="UP000095558">
    <property type="component" value="Unassembled WGS sequence"/>
</dbReference>
<name>A0A174AFY0_9CLOT</name>
<sequence length="203" mass="23323">MDREIRLLANNLELREVGDEKEVHLQGYALTFDTISEDLGFRETIRKGALNNCNMDNVVLNFNHDMNKPLARNNKSIGKGSLTLTVDEKGLFFDAIPTNTSYARDLLENMKEGLIGKCSFAFSLDYSDSEAQSWDWDDGIRGYDFRTINKIERLYDVSIVTNPAYESTSCTSYQRAKDEAKEELRKAKEQRELDLIKIELELM</sequence>
<evidence type="ECO:0000313" key="6">
    <source>
        <dbReference type="EMBL" id="CUN87123.1"/>
    </source>
</evidence>
<evidence type="ECO:0000256" key="3">
    <source>
        <dbReference type="ARBA" id="ARBA00022801"/>
    </source>
</evidence>
<evidence type="ECO:0000259" key="5">
    <source>
        <dbReference type="Pfam" id="PF04586"/>
    </source>
</evidence>
<keyword evidence="4" id="KW-0175">Coiled coil</keyword>